<dbReference type="PANTHER" id="PTHR12969:SF7">
    <property type="entry name" value="INTRAFLAGELLAR TRANSPORT PROTEIN 52 HOMOLOG"/>
    <property type="match status" value="1"/>
</dbReference>
<protein>
    <recommendedName>
        <fullName evidence="1">IFT52 GIFT domain-containing protein</fullName>
    </recommendedName>
</protein>
<sequence length="529" mass="59640">MRKLYFMLLILVPLFLFSSIISISDAKALSDGKDIIVRGIVTVEPGPFDVNIIFIQDESGGINVYLRGGHFEGINRGDLVEISGYMWTHRLNRELVIDADKEKYYIKVLSKSNTLPQPKKISTNDINNEEYQGLFVEVEGDVVKIEQSDPRKVYIDDGSGNGMVFIRENTGILTSYFRVGMHLKVKGVLGRYQSFFELWPRSMEDIEAGDVFPPEVKSVFLKDDKVYVVFNEPVSEKSVIDNKTIRIAGRSIKGHMMYFNNRVVILELDKKIDSTVKIMIRFVKDMNENQMGSVIASIDPEKDVFTKRVLFDEGHGQQAGNADWVIYGAYSDFAEALKNELGMYVESTKENLTYELLSLYKVFIIPEPNRPFKAEEIDAILKFVENGGGLFLIADHGGSDRNGNGWDSPRIFNEFVENFGFKFTGDSIEEEPLEYVYEHEITEGINSIGAWAGSTIQALRDDVKILISDRNKKPYLVLSSYGKGFVVAIGDSSPFDDGTGDKNDILHDGWSYGDDAKLAVNIVKFLSSH</sequence>
<dbReference type="EMBL" id="JACHEX010000001">
    <property type="protein sequence ID" value="MBB6062178.1"/>
    <property type="molecule type" value="Genomic_DNA"/>
</dbReference>
<evidence type="ECO:0000259" key="1">
    <source>
        <dbReference type="Pfam" id="PF23355"/>
    </source>
</evidence>
<dbReference type="AlphaFoldDB" id="A0A841GRM8"/>
<gene>
    <name evidence="2" type="ORF">HNP65_000600</name>
</gene>
<dbReference type="InterPro" id="IPR055458">
    <property type="entry name" value="IFT52_GIFT"/>
</dbReference>
<dbReference type="Proteomes" id="UP000555828">
    <property type="component" value="Unassembled WGS sequence"/>
</dbReference>
<evidence type="ECO:0000313" key="3">
    <source>
        <dbReference type="Proteomes" id="UP000555828"/>
    </source>
</evidence>
<proteinExistence type="predicted"/>
<dbReference type="Pfam" id="PF23355">
    <property type="entry name" value="IFT52_GIFT"/>
    <property type="match status" value="1"/>
</dbReference>
<dbReference type="RefSeq" id="WP_184618887.1">
    <property type="nucleotide sequence ID" value="NZ_JACHEX010000001.1"/>
</dbReference>
<name>A0A841GRM8_9BACT</name>
<dbReference type="InterPro" id="IPR039975">
    <property type="entry name" value="IFT52"/>
</dbReference>
<dbReference type="InterPro" id="IPR029062">
    <property type="entry name" value="Class_I_gatase-like"/>
</dbReference>
<dbReference type="SUPFAM" id="SSF52317">
    <property type="entry name" value="Class I glutamine amidotransferase-like"/>
    <property type="match status" value="1"/>
</dbReference>
<evidence type="ECO:0000313" key="2">
    <source>
        <dbReference type="EMBL" id="MBB6062178.1"/>
    </source>
</evidence>
<reference evidence="2 3" key="1">
    <citation type="submission" date="2020-08" db="EMBL/GenBank/DDBJ databases">
        <title>Genomic Encyclopedia of Type Strains, Phase IV (KMG-IV): sequencing the most valuable type-strain genomes for metagenomic binning, comparative biology and taxonomic classification.</title>
        <authorList>
            <person name="Goeker M."/>
        </authorList>
    </citation>
    <scope>NUCLEOTIDE SEQUENCE [LARGE SCALE GENOMIC DNA]</scope>
    <source>
        <strain evidence="2 3">DSM 13481</strain>
    </source>
</reference>
<accession>A0A841GRM8</accession>
<feature type="domain" description="IFT52 GIFT" evidence="1">
    <location>
        <begin position="344"/>
        <end position="430"/>
    </location>
</feature>
<dbReference type="Gene3D" id="3.40.50.880">
    <property type="match status" value="1"/>
</dbReference>
<comment type="caution">
    <text evidence="2">The sequence shown here is derived from an EMBL/GenBank/DDBJ whole genome shotgun (WGS) entry which is preliminary data.</text>
</comment>
<dbReference type="PANTHER" id="PTHR12969">
    <property type="entry name" value="NGD5/OSM-6/IFT52"/>
    <property type="match status" value="1"/>
</dbReference>
<organism evidence="2 3">
    <name type="scientific">Thermosipho japonicus</name>
    <dbReference type="NCBI Taxonomy" id="90323"/>
    <lineage>
        <taxon>Bacteria</taxon>
        <taxon>Thermotogati</taxon>
        <taxon>Thermotogota</taxon>
        <taxon>Thermotogae</taxon>
        <taxon>Thermotogales</taxon>
        <taxon>Fervidobacteriaceae</taxon>
        <taxon>Thermosipho</taxon>
    </lineage>
</organism>
<keyword evidence="3" id="KW-1185">Reference proteome</keyword>